<keyword evidence="3" id="KW-0812">Transmembrane</keyword>
<gene>
    <name evidence="4" type="ORF">Q5716_06860</name>
</gene>
<name>A0ABT9BLQ6_9MICO</name>
<feature type="transmembrane region" description="Helical" evidence="3">
    <location>
        <begin position="24"/>
        <end position="44"/>
    </location>
</feature>
<dbReference type="Pfam" id="PF02632">
    <property type="entry name" value="BioY"/>
    <property type="match status" value="1"/>
</dbReference>
<comment type="subcellular location">
    <subcellularLocation>
        <location evidence="2">Cell membrane</location>
        <topology evidence="2">Multi-pass membrane protein</topology>
    </subcellularLocation>
</comment>
<sequence>MSSLTLAVGRPTLADKVFSRSIATDLVLIAAGAALTAVAAQIAVPLWPVPITGQTLAVLLVGVFLGATRGAASLALYAVLGIVGLPVFSDASSGWHVVAGPTGGYIIGFVFAAAFTGWLAQREWDRKPVWAFLAFLVGSVIPFAFGLPWLAAALGNLGLDNSLGAVLQSGLYPFILGGVIKAALGAGIISLAWFGVRRRDARAESSAE</sequence>
<protein>
    <recommendedName>
        <fullName evidence="2">Biotin transporter</fullName>
    </recommendedName>
</protein>
<comment type="caution">
    <text evidence="4">The sequence shown here is derived from an EMBL/GenBank/DDBJ whole genome shotgun (WGS) entry which is preliminary data.</text>
</comment>
<evidence type="ECO:0000313" key="4">
    <source>
        <dbReference type="EMBL" id="MDO7881946.1"/>
    </source>
</evidence>
<feature type="transmembrane region" description="Helical" evidence="3">
    <location>
        <begin position="171"/>
        <end position="196"/>
    </location>
</feature>
<dbReference type="PIRSF" id="PIRSF016661">
    <property type="entry name" value="BioY"/>
    <property type="match status" value="1"/>
</dbReference>
<accession>A0ABT9BLQ6</accession>
<proteinExistence type="inferred from homology"/>
<dbReference type="InterPro" id="IPR003784">
    <property type="entry name" value="BioY"/>
</dbReference>
<dbReference type="RefSeq" id="WP_305002336.1">
    <property type="nucleotide sequence ID" value="NZ_JAUQUB010000001.1"/>
</dbReference>
<dbReference type="EMBL" id="JAUQUB010000001">
    <property type="protein sequence ID" value="MDO7881946.1"/>
    <property type="molecule type" value="Genomic_DNA"/>
</dbReference>
<feature type="transmembrane region" description="Helical" evidence="3">
    <location>
        <begin position="103"/>
        <end position="120"/>
    </location>
</feature>
<evidence type="ECO:0000256" key="1">
    <source>
        <dbReference type="ARBA" id="ARBA00010692"/>
    </source>
</evidence>
<feature type="transmembrane region" description="Helical" evidence="3">
    <location>
        <begin position="56"/>
        <end position="83"/>
    </location>
</feature>
<keyword evidence="2" id="KW-1003">Cell membrane</keyword>
<evidence type="ECO:0000313" key="5">
    <source>
        <dbReference type="Proteomes" id="UP001241072"/>
    </source>
</evidence>
<feature type="transmembrane region" description="Helical" evidence="3">
    <location>
        <begin position="129"/>
        <end position="151"/>
    </location>
</feature>
<keyword evidence="5" id="KW-1185">Reference proteome</keyword>
<dbReference type="PANTHER" id="PTHR34295:SF1">
    <property type="entry name" value="BIOTIN TRANSPORTER BIOY"/>
    <property type="match status" value="1"/>
</dbReference>
<dbReference type="PANTHER" id="PTHR34295">
    <property type="entry name" value="BIOTIN TRANSPORTER BIOY"/>
    <property type="match status" value="1"/>
</dbReference>
<reference evidence="4 5" key="1">
    <citation type="submission" date="2023-07" db="EMBL/GenBank/DDBJ databases">
        <title>Protaetiibacter sp. nov WY-16 isolated from soil.</title>
        <authorList>
            <person name="Liu B."/>
            <person name="Wan Y."/>
        </authorList>
    </citation>
    <scope>NUCLEOTIDE SEQUENCE [LARGE SCALE GENOMIC DNA]</scope>
    <source>
        <strain evidence="4 5">WY-16</strain>
    </source>
</reference>
<comment type="similarity">
    <text evidence="1 2">Belongs to the BioY family.</text>
</comment>
<evidence type="ECO:0000256" key="2">
    <source>
        <dbReference type="PIRNR" id="PIRNR016661"/>
    </source>
</evidence>
<organism evidence="4 5">
    <name type="scientific">Antiquaquibacter soli</name>
    <dbReference type="NCBI Taxonomy" id="3064523"/>
    <lineage>
        <taxon>Bacteria</taxon>
        <taxon>Bacillati</taxon>
        <taxon>Actinomycetota</taxon>
        <taxon>Actinomycetes</taxon>
        <taxon>Micrococcales</taxon>
        <taxon>Microbacteriaceae</taxon>
        <taxon>Antiquaquibacter</taxon>
    </lineage>
</organism>
<keyword evidence="2" id="KW-0813">Transport</keyword>
<keyword evidence="2 3" id="KW-0472">Membrane</keyword>
<dbReference type="Proteomes" id="UP001241072">
    <property type="component" value="Unassembled WGS sequence"/>
</dbReference>
<keyword evidence="3" id="KW-1133">Transmembrane helix</keyword>
<dbReference type="Gene3D" id="1.10.1760.20">
    <property type="match status" value="1"/>
</dbReference>
<evidence type="ECO:0000256" key="3">
    <source>
        <dbReference type="SAM" id="Phobius"/>
    </source>
</evidence>